<name>A0ABN2FYY7_9MICO</name>
<dbReference type="Pfam" id="PF06197">
    <property type="entry name" value="DUF998"/>
    <property type="match status" value="1"/>
</dbReference>
<sequence>MAGNPDLDRDAAITRSLLGWGVVAGPFYLVVGLVLAITRAGFDLTQHALSLLTLGDLGWLQRTNLILTGLMAIAAAVGILRAIRNGRGLAMGVLVIVYGVGLILAAVFPPDPVAGFPPGSEGGEFSVSGILHLLFGAIGFIAVAAAAFAHAAWSRSIGAPRRALVSAILGAVVLLAFGGGVALSPSPTGILLIWIAVLAQFVWLALASAHIYAWSPHPLRNASTTRGSSQPG</sequence>
<accession>A0ABN2FYY7</accession>
<dbReference type="EMBL" id="BAAAPK010000001">
    <property type="protein sequence ID" value="GAA1662351.1"/>
    <property type="molecule type" value="Genomic_DNA"/>
</dbReference>
<gene>
    <name evidence="2" type="ORF">GCM10009807_02880</name>
</gene>
<feature type="transmembrane region" description="Helical" evidence="1">
    <location>
        <begin position="129"/>
        <end position="151"/>
    </location>
</feature>
<protein>
    <recommendedName>
        <fullName evidence="4">DUF998 domain-containing protein</fullName>
    </recommendedName>
</protein>
<dbReference type="Proteomes" id="UP001500596">
    <property type="component" value="Unassembled WGS sequence"/>
</dbReference>
<comment type="caution">
    <text evidence="2">The sequence shown here is derived from an EMBL/GenBank/DDBJ whole genome shotgun (WGS) entry which is preliminary data.</text>
</comment>
<reference evidence="2 3" key="1">
    <citation type="journal article" date="2019" name="Int. J. Syst. Evol. Microbiol.">
        <title>The Global Catalogue of Microorganisms (GCM) 10K type strain sequencing project: providing services to taxonomists for standard genome sequencing and annotation.</title>
        <authorList>
            <consortium name="The Broad Institute Genomics Platform"/>
            <consortium name="The Broad Institute Genome Sequencing Center for Infectious Disease"/>
            <person name="Wu L."/>
            <person name="Ma J."/>
        </authorList>
    </citation>
    <scope>NUCLEOTIDE SEQUENCE [LARGE SCALE GENOMIC DNA]</scope>
    <source>
        <strain evidence="2 3">JCM 15575</strain>
    </source>
</reference>
<keyword evidence="3" id="KW-1185">Reference proteome</keyword>
<feature type="transmembrane region" description="Helical" evidence="1">
    <location>
        <begin position="163"/>
        <end position="183"/>
    </location>
</feature>
<evidence type="ECO:0008006" key="4">
    <source>
        <dbReference type="Google" id="ProtNLM"/>
    </source>
</evidence>
<keyword evidence="1" id="KW-0812">Transmembrane</keyword>
<keyword evidence="1" id="KW-1133">Transmembrane helix</keyword>
<feature type="transmembrane region" description="Helical" evidence="1">
    <location>
        <begin position="62"/>
        <end position="82"/>
    </location>
</feature>
<proteinExistence type="predicted"/>
<dbReference type="InterPro" id="IPR009339">
    <property type="entry name" value="DUF998"/>
</dbReference>
<organism evidence="2 3">
    <name type="scientific">Microbacterium lacus</name>
    <dbReference type="NCBI Taxonomy" id="415217"/>
    <lineage>
        <taxon>Bacteria</taxon>
        <taxon>Bacillati</taxon>
        <taxon>Actinomycetota</taxon>
        <taxon>Actinomycetes</taxon>
        <taxon>Micrococcales</taxon>
        <taxon>Microbacteriaceae</taxon>
        <taxon>Microbacterium</taxon>
    </lineage>
</organism>
<evidence type="ECO:0000256" key="1">
    <source>
        <dbReference type="SAM" id="Phobius"/>
    </source>
</evidence>
<evidence type="ECO:0000313" key="3">
    <source>
        <dbReference type="Proteomes" id="UP001500596"/>
    </source>
</evidence>
<feature type="transmembrane region" description="Helical" evidence="1">
    <location>
        <begin position="17"/>
        <end position="42"/>
    </location>
</feature>
<keyword evidence="1" id="KW-0472">Membrane</keyword>
<feature type="transmembrane region" description="Helical" evidence="1">
    <location>
        <begin position="89"/>
        <end position="109"/>
    </location>
</feature>
<feature type="transmembrane region" description="Helical" evidence="1">
    <location>
        <begin position="189"/>
        <end position="213"/>
    </location>
</feature>
<dbReference type="RefSeq" id="WP_344050856.1">
    <property type="nucleotide sequence ID" value="NZ_BAAAPK010000001.1"/>
</dbReference>
<evidence type="ECO:0000313" key="2">
    <source>
        <dbReference type="EMBL" id="GAA1662351.1"/>
    </source>
</evidence>